<proteinExistence type="predicted"/>
<feature type="compositionally biased region" description="Polar residues" evidence="1">
    <location>
        <begin position="157"/>
        <end position="166"/>
    </location>
</feature>
<name>A0A913ZS51_PATMI</name>
<dbReference type="Proteomes" id="UP000887568">
    <property type="component" value="Unplaced"/>
</dbReference>
<feature type="region of interest" description="Disordered" evidence="1">
    <location>
        <begin position="64"/>
        <end position="177"/>
    </location>
</feature>
<dbReference type="GeneID" id="119726423"/>
<accession>A0A913ZS51</accession>
<reference evidence="2" key="1">
    <citation type="submission" date="2022-11" db="UniProtKB">
        <authorList>
            <consortium name="EnsemblMetazoa"/>
        </authorList>
    </citation>
    <scope>IDENTIFICATION</scope>
</reference>
<sequence length="177" mass="20252">MYVTPYTRRLSALAQFVYFDRVYDVSKPLLKLAGLMTNPDRAIVPPKVWRQRVHVGTLACVQQPKRPSVDTADNGPVETEVKKKKKSQKDKKHDTMADITRNSEESRPLAKQGDTQGGDDRLAGEGEVEDDRVTTKAHRKGKKRKQQRRVQNDDTVHQSPINTEETQPIKKKKKHKK</sequence>
<organism evidence="2 3">
    <name type="scientific">Patiria miniata</name>
    <name type="common">Bat star</name>
    <name type="synonym">Asterina miniata</name>
    <dbReference type="NCBI Taxonomy" id="46514"/>
    <lineage>
        <taxon>Eukaryota</taxon>
        <taxon>Metazoa</taxon>
        <taxon>Echinodermata</taxon>
        <taxon>Eleutherozoa</taxon>
        <taxon>Asterozoa</taxon>
        <taxon>Asteroidea</taxon>
        <taxon>Valvatacea</taxon>
        <taxon>Valvatida</taxon>
        <taxon>Asterinidae</taxon>
        <taxon>Patiria</taxon>
    </lineage>
</organism>
<evidence type="ECO:0000313" key="3">
    <source>
        <dbReference type="Proteomes" id="UP000887568"/>
    </source>
</evidence>
<dbReference type="AlphaFoldDB" id="A0A913ZS51"/>
<evidence type="ECO:0000256" key="1">
    <source>
        <dbReference type="SAM" id="MobiDB-lite"/>
    </source>
</evidence>
<dbReference type="EnsemblMetazoa" id="XM_038198077.1">
    <property type="protein sequence ID" value="XP_038054005.1"/>
    <property type="gene ID" value="LOC119726423"/>
</dbReference>
<protein>
    <submittedName>
        <fullName evidence="2">Uncharacterized protein</fullName>
    </submittedName>
</protein>
<keyword evidence="3" id="KW-1185">Reference proteome</keyword>
<evidence type="ECO:0000313" key="2">
    <source>
        <dbReference type="EnsemblMetazoa" id="XP_038054005.1"/>
    </source>
</evidence>
<feature type="compositionally biased region" description="Basic and acidic residues" evidence="1">
    <location>
        <begin position="91"/>
        <end position="108"/>
    </location>
</feature>
<feature type="compositionally biased region" description="Basic residues" evidence="1">
    <location>
        <begin position="135"/>
        <end position="148"/>
    </location>
</feature>
<dbReference type="RefSeq" id="XP_038054005.1">
    <property type="nucleotide sequence ID" value="XM_038198077.1"/>
</dbReference>